<dbReference type="InterPro" id="IPR036390">
    <property type="entry name" value="WH_DNA-bd_sf"/>
</dbReference>
<gene>
    <name evidence="6" type="ORF">PSQ40_10735</name>
</gene>
<keyword evidence="2" id="KW-0805">Transcription regulation</keyword>
<dbReference type="PANTHER" id="PTHR30419:SF8">
    <property type="entry name" value="NITROGEN ASSIMILATION TRANSCRIPTIONAL ACTIVATOR-RELATED"/>
    <property type="match status" value="1"/>
</dbReference>
<evidence type="ECO:0000256" key="4">
    <source>
        <dbReference type="ARBA" id="ARBA00023163"/>
    </source>
</evidence>
<reference evidence="6 7" key="1">
    <citation type="submission" date="2023-02" db="EMBL/GenBank/DDBJ databases">
        <title>Bacterial whole genomic sequence of Curvibacter sp. HBC61.</title>
        <authorList>
            <person name="Le V."/>
            <person name="Ko S.-R."/>
            <person name="Ahn C.-Y."/>
            <person name="Oh H.-M."/>
        </authorList>
    </citation>
    <scope>NUCLEOTIDE SEQUENCE [LARGE SCALE GENOMIC DNA]</scope>
    <source>
        <strain evidence="6 7">HBC61</strain>
    </source>
</reference>
<keyword evidence="4" id="KW-0804">Transcription</keyword>
<sequence length="317" mass="34212">MKINWSTRELEVFLALGQTLSFRRTADQVHLSQSAVSGVLTRLEEALQVRLFDRTTRSVQLTLAGQVFLEQAQLLHTQTEEAVRAVRSVAELQVGQVTLAALPSLAATVVPLAMARLTERYPGIRLAVMDTLSGPAFDLVRSGQVDFALTAANPAYADLDYQPLASDGFVLLLPARHALAKGRRALAWSEVADLTHISMPLPTSVRQYADAALLQHRLRFAPRYEVEHLATIHAMVAAGLGVAALPELAAAVAPVSGVVRRRLVAPDILRPIGLVTRRGRSLSPASAEMVALLREEVQRLVPRRRQTAAAPAGGAAV</sequence>
<proteinExistence type="inferred from homology"/>
<dbReference type="SUPFAM" id="SSF53850">
    <property type="entry name" value="Periplasmic binding protein-like II"/>
    <property type="match status" value="1"/>
</dbReference>
<evidence type="ECO:0000256" key="3">
    <source>
        <dbReference type="ARBA" id="ARBA00023125"/>
    </source>
</evidence>
<comment type="caution">
    <text evidence="6">The sequence shown here is derived from an EMBL/GenBank/DDBJ whole genome shotgun (WGS) entry which is preliminary data.</text>
</comment>
<keyword evidence="7" id="KW-1185">Reference proteome</keyword>
<dbReference type="Pfam" id="PF03466">
    <property type="entry name" value="LysR_substrate"/>
    <property type="match status" value="1"/>
</dbReference>
<dbReference type="RefSeq" id="WP_273951416.1">
    <property type="nucleotide sequence ID" value="NZ_JAQSIP010000004.1"/>
</dbReference>
<dbReference type="PROSITE" id="PS50931">
    <property type="entry name" value="HTH_LYSR"/>
    <property type="match status" value="1"/>
</dbReference>
<protein>
    <submittedName>
        <fullName evidence="6">LysR family transcriptional regulator</fullName>
    </submittedName>
</protein>
<dbReference type="Gene3D" id="3.40.190.10">
    <property type="entry name" value="Periplasmic binding protein-like II"/>
    <property type="match status" value="2"/>
</dbReference>
<dbReference type="PANTHER" id="PTHR30419">
    <property type="entry name" value="HTH-TYPE TRANSCRIPTIONAL REGULATOR YBHD"/>
    <property type="match status" value="1"/>
</dbReference>
<dbReference type="InterPro" id="IPR005119">
    <property type="entry name" value="LysR_subst-bd"/>
</dbReference>
<dbReference type="Proteomes" id="UP001528673">
    <property type="component" value="Unassembled WGS sequence"/>
</dbReference>
<evidence type="ECO:0000313" key="6">
    <source>
        <dbReference type="EMBL" id="MDD0839048.1"/>
    </source>
</evidence>
<comment type="similarity">
    <text evidence="1">Belongs to the LysR transcriptional regulatory family.</text>
</comment>
<dbReference type="PRINTS" id="PR00039">
    <property type="entry name" value="HTHLYSR"/>
</dbReference>
<dbReference type="Gene3D" id="1.10.10.10">
    <property type="entry name" value="Winged helix-like DNA-binding domain superfamily/Winged helix DNA-binding domain"/>
    <property type="match status" value="1"/>
</dbReference>
<organism evidence="6 7">
    <name type="scientific">Curvibacter cyanobacteriorum</name>
    <dbReference type="NCBI Taxonomy" id="3026422"/>
    <lineage>
        <taxon>Bacteria</taxon>
        <taxon>Pseudomonadati</taxon>
        <taxon>Pseudomonadota</taxon>
        <taxon>Betaproteobacteria</taxon>
        <taxon>Burkholderiales</taxon>
        <taxon>Comamonadaceae</taxon>
        <taxon>Curvibacter</taxon>
    </lineage>
</organism>
<feature type="domain" description="HTH lysR-type" evidence="5">
    <location>
        <begin position="5"/>
        <end position="62"/>
    </location>
</feature>
<evidence type="ECO:0000256" key="2">
    <source>
        <dbReference type="ARBA" id="ARBA00023015"/>
    </source>
</evidence>
<dbReference type="SUPFAM" id="SSF46785">
    <property type="entry name" value="Winged helix' DNA-binding domain"/>
    <property type="match status" value="1"/>
</dbReference>
<evidence type="ECO:0000259" key="5">
    <source>
        <dbReference type="PROSITE" id="PS50931"/>
    </source>
</evidence>
<dbReference type="CDD" id="cd08440">
    <property type="entry name" value="PBP2_LTTR_like_4"/>
    <property type="match status" value="1"/>
</dbReference>
<dbReference type="InterPro" id="IPR000847">
    <property type="entry name" value="LysR_HTH_N"/>
</dbReference>
<dbReference type="InterPro" id="IPR050950">
    <property type="entry name" value="HTH-type_LysR_regulators"/>
</dbReference>
<keyword evidence="3" id="KW-0238">DNA-binding</keyword>
<evidence type="ECO:0000256" key="1">
    <source>
        <dbReference type="ARBA" id="ARBA00009437"/>
    </source>
</evidence>
<evidence type="ECO:0000313" key="7">
    <source>
        <dbReference type="Proteomes" id="UP001528673"/>
    </source>
</evidence>
<name>A0ABT5N1W8_9BURK</name>
<dbReference type="EMBL" id="JAQSIP010000004">
    <property type="protein sequence ID" value="MDD0839048.1"/>
    <property type="molecule type" value="Genomic_DNA"/>
</dbReference>
<dbReference type="Pfam" id="PF00126">
    <property type="entry name" value="HTH_1"/>
    <property type="match status" value="1"/>
</dbReference>
<dbReference type="InterPro" id="IPR036388">
    <property type="entry name" value="WH-like_DNA-bd_sf"/>
</dbReference>
<accession>A0ABT5N1W8</accession>